<proteinExistence type="predicted"/>
<sequence>LGDPSDFASGSLIFERWRAALQRRLRAMQEKNPAKYGAPGSHAHLHYQAPGHEDVLGAVKDLVDAGAAQKGFEILNRVDVAPALMILDLDEEAAGRFPEVPETAEGAETASEEEKEVMPLFGAPAPAAPRRKRPKVTPGFPAIAPGTPGFRPGVPGTPGPGMPRTPGPSMPHTPGSGRFRV</sequence>
<dbReference type="Proteomes" id="UP000601435">
    <property type="component" value="Unassembled WGS sequence"/>
</dbReference>
<organism evidence="2 3">
    <name type="scientific">Symbiodinium necroappetens</name>
    <dbReference type="NCBI Taxonomy" id="1628268"/>
    <lineage>
        <taxon>Eukaryota</taxon>
        <taxon>Sar</taxon>
        <taxon>Alveolata</taxon>
        <taxon>Dinophyceae</taxon>
        <taxon>Suessiales</taxon>
        <taxon>Symbiodiniaceae</taxon>
        <taxon>Symbiodinium</taxon>
    </lineage>
</organism>
<dbReference type="EMBL" id="CAJNJA010005339">
    <property type="protein sequence ID" value="CAE7188497.1"/>
    <property type="molecule type" value="Genomic_DNA"/>
</dbReference>
<reference evidence="2" key="1">
    <citation type="submission" date="2021-02" db="EMBL/GenBank/DDBJ databases">
        <authorList>
            <person name="Dougan E. K."/>
            <person name="Rhodes N."/>
            <person name="Thang M."/>
            <person name="Chan C."/>
        </authorList>
    </citation>
    <scope>NUCLEOTIDE SEQUENCE</scope>
</reference>
<feature type="compositionally biased region" description="Low complexity" evidence="1">
    <location>
        <begin position="145"/>
        <end position="154"/>
    </location>
</feature>
<evidence type="ECO:0000256" key="1">
    <source>
        <dbReference type="SAM" id="MobiDB-lite"/>
    </source>
</evidence>
<dbReference type="AlphaFoldDB" id="A0A812IY55"/>
<evidence type="ECO:0000313" key="2">
    <source>
        <dbReference type="EMBL" id="CAE7188497.1"/>
    </source>
</evidence>
<feature type="non-terminal residue" evidence="2">
    <location>
        <position position="1"/>
    </location>
</feature>
<feature type="compositionally biased region" description="Pro residues" evidence="1">
    <location>
        <begin position="155"/>
        <end position="171"/>
    </location>
</feature>
<keyword evidence="3" id="KW-1185">Reference proteome</keyword>
<name>A0A812IY55_9DINO</name>
<evidence type="ECO:0000313" key="3">
    <source>
        <dbReference type="Proteomes" id="UP000601435"/>
    </source>
</evidence>
<protein>
    <submittedName>
        <fullName evidence="2">Uncharacterized protein</fullName>
    </submittedName>
</protein>
<accession>A0A812IY55</accession>
<comment type="caution">
    <text evidence="2">The sequence shown here is derived from an EMBL/GenBank/DDBJ whole genome shotgun (WGS) entry which is preliminary data.</text>
</comment>
<dbReference type="OrthoDB" id="10437924at2759"/>
<feature type="region of interest" description="Disordered" evidence="1">
    <location>
        <begin position="140"/>
        <end position="181"/>
    </location>
</feature>
<gene>
    <name evidence="2" type="ORF">SNEC2469_LOCUS1011</name>
</gene>